<dbReference type="Pfam" id="PF08544">
    <property type="entry name" value="GHMP_kinases_C"/>
    <property type="match status" value="1"/>
</dbReference>
<keyword evidence="9" id="KW-0414">Isoprene biosynthesis</keyword>
<comment type="caution">
    <text evidence="9">Lacks conserved residue(s) required for the propagation of feature annotation.</text>
</comment>
<evidence type="ECO:0000256" key="6">
    <source>
        <dbReference type="ARBA" id="ARBA00022777"/>
    </source>
</evidence>
<evidence type="ECO:0000256" key="3">
    <source>
        <dbReference type="ARBA" id="ARBA00017473"/>
    </source>
</evidence>
<dbReference type="Gene3D" id="3.30.70.890">
    <property type="entry name" value="GHMP kinase, C-terminal domain"/>
    <property type="match status" value="1"/>
</dbReference>
<evidence type="ECO:0000259" key="10">
    <source>
        <dbReference type="Pfam" id="PF00288"/>
    </source>
</evidence>
<dbReference type="Pfam" id="PF00288">
    <property type="entry name" value="GHMP_kinases_N"/>
    <property type="match status" value="1"/>
</dbReference>
<dbReference type="STRING" id="204669.Acid345_4541"/>
<dbReference type="InterPro" id="IPR036554">
    <property type="entry name" value="GHMP_kinase_C_sf"/>
</dbReference>
<dbReference type="InterPro" id="IPR014721">
    <property type="entry name" value="Ribsml_uS5_D2-typ_fold_subgr"/>
</dbReference>
<comment type="pathway">
    <text evidence="9">Isoprenoid biosynthesis; isopentenyl diphosphate biosynthesis via DXP pathway; isopentenyl diphosphate from 1-deoxy-D-xylulose 5-phosphate: step 3/6.</text>
</comment>
<evidence type="ECO:0000256" key="9">
    <source>
        <dbReference type="HAMAP-Rule" id="MF_00061"/>
    </source>
</evidence>
<dbReference type="EnsemblBacteria" id="ABF43541">
    <property type="protein sequence ID" value="ABF43541"/>
    <property type="gene ID" value="Acid345_4541"/>
</dbReference>
<feature type="domain" description="GHMP kinase C-terminal" evidence="11">
    <location>
        <begin position="230"/>
        <end position="291"/>
    </location>
</feature>
<evidence type="ECO:0000256" key="8">
    <source>
        <dbReference type="ARBA" id="ARBA00032554"/>
    </source>
</evidence>
<dbReference type="eggNOG" id="COG1947">
    <property type="taxonomic scope" value="Bacteria"/>
</dbReference>
<dbReference type="SUPFAM" id="SSF55060">
    <property type="entry name" value="GHMP Kinase, C-terminal domain"/>
    <property type="match status" value="1"/>
</dbReference>
<evidence type="ECO:0000313" key="12">
    <source>
        <dbReference type="EMBL" id="ABF43541.1"/>
    </source>
</evidence>
<evidence type="ECO:0000256" key="1">
    <source>
        <dbReference type="ARBA" id="ARBA00009684"/>
    </source>
</evidence>
<proteinExistence type="inferred from homology"/>
<dbReference type="KEGG" id="aba:Acid345_4541"/>
<dbReference type="EC" id="2.7.1.148" evidence="2 9"/>
<keyword evidence="5 9" id="KW-0547">Nucleotide-binding</keyword>
<dbReference type="InterPro" id="IPR013750">
    <property type="entry name" value="GHMP_kinase_C_dom"/>
</dbReference>
<dbReference type="PANTHER" id="PTHR43527">
    <property type="entry name" value="4-DIPHOSPHOCYTIDYL-2-C-METHYL-D-ERYTHRITOL KINASE, CHLOROPLASTIC"/>
    <property type="match status" value="1"/>
</dbReference>
<comment type="similarity">
    <text evidence="1 9">Belongs to the GHMP kinase family. IspE subfamily.</text>
</comment>
<dbReference type="HAMAP" id="MF_00061">
    <property type="entry name" value="IspE"/>
    <property type="match status" value="1"/>
</dbReference>
<gene>
    <name evidence="9" type="primary">ispE</name>
    <name evidence="12" type="ordered locus">Acid345_4541</name>
</gene>
<dbReference type="InterPro" id="IPR004424">
    <property type="entry name" value="IspE"/>
</dbReference>
<evidence type="ECO:0000313" key="13">
    <source>
        <dbReference type="Proteomes" id="UP000002432"/>
    </source>
</evidence>
<feature type="domain" description="GHMP kinase N-terminal" evidence="10">
    <location>
        <begin position="66"/>
        <end position="144"/>
    </location>
</feature>
<comment type="catalytic activity">
    <reaction evidence="9">
        <text>4-CDP-2-C-methyl-D-erythritol + ATP = 4-CDP-2-C-methyl-D-erythritol 2-phosphate + ADP + H(+)</text>
        <dbReference type="Rhea" id="RHEA:18437"/>
        <dbReference type="ChEBI" id="CHEBI:15378"/>
        <dbReference type="ChEBI" id="CHEBI:30616"/>
        <dbReference type="ChEBI" id="CHEBI:57823"/>
        <dbReference type="ChEBI" id="CHEBI:57919"/>
        <dbReference type="ChEBI" id="CHEBI:456216"/>
        <dbReference type="EC" id="2.7.1.148"/>
    </reaction>
</comment>
<dbReference type="AlphaFoldDB" id="Q1IHV9"/>
<dbReference type="NCBIfam" id="TIGR00154">
    <property type="entry name" value="ispE"/>
    <property type="match status" value="1"/>
</dbReference>
<evidence type="ECO:0000256" key="4">
    <source>
        <dbReference type="ARBA" id="ARBA00022679"/>
    </source>
</evidence>
<dbReference type="Proteomes" id="UP000002432">
    <property type="component" value="Chromosome"/>
</dbReference>
<keyword evidence="13" id="KW-1185">Reference proteome</keyword>
<keyword evidence="4 9" id="KW-0808">Transferase</keyword>
<evidence type="ECO:0000256" key="2">
    <source>
        <dbReference type="ARBA" id="ARBA00012052"/>
    </source>
</evidence>
<dbReference type="PANTHER" id="PTHR43527:SF2">
    <property type="entry name" value="4-DIPHOSPHOCYTIDYL-2-C-METHYL-D-ERYTHRITOL KINASE, CHLOROPLASTIC"/>
    <property type="match status" value="1"/>
</dbReference>
<dbReference type="GO" id="GO:0050515">
    <property type="term" value="F:4-(cytidine 5'-diphospho)-2-C-methyl-D-erythritol kinase activity"/>
    <property type="evidence" value="ECO:0007669"/>
    <property type="project" value="UniProtKB-UniRule"/>
</dbReference>
<feature type="active site" evidence="9">
    <location>
        <position position="136"/>
    </location>
</feature>
<dbReference type="GO" id="GO:0019288">
    <property type="term" value="P:isopentenyl diphosphate biosynthetic process, methylerythritol 4-phosphate pathway"/>
    <property type="evidence" value="ECO:0007669"/>
    <property type="project" value="UniProtKB-UniRule"/>
</dbReference>
<keyword evidence="7 9" id="KW-0067">ATP-binding</keyword>
<dbReference type="RefSeq" id="WP_011525338.1">
    <property type="nucleotide sequence ID" value="NC_008009.1"/>
</dbReference>
<comment type="function">
    <text evidence="9">Catalyzes the phosphorylation of the position 2 hydroxy group of 4-diphosphocytidyl-2C-methyl-D-erythritol.</text>
</comment>
<dbReference type="PIRSF" id="PIRSF010376">
    <property type="entry name" value="IspE"/>
    <property type="match status" value="1"/>
</dbReference>
<evidence type="ECO:0000256" key="7">
    <source>
        <dbReference type="ARBA" id="ARBA00022840"/>
    </source>
</evidence>
<dbReference type="InterPro" id="IPR020568">
    <property type="entry name" value="Ribosomal_Su5_D2-typ_SF"/>
</dbReference>
<organism evidence="12 13">
    <name type="scientific">Koribacter versatilis (strain Ellin345)</name>
    <dbReference type="NCBI Taxonomy" id="204669"/>
    <lineage>
        <taxon>Bacteria</taxon>
        <taxon>Pseudomonadati</taxon>
        <taxon>Acidobacteriota</taxon>
        <taxon>Terriglobia</taxon>
        <taxon>Terriglobales</taxon>
        <taxon>Candidatus Korobacteraceae</taxon>
        <taxon>Candidatus Korobacter</taxon>
    </lineage>
</organism>
<feature type="active site" evidence="9">
    <location>
        <position position="10"/>
    </location>
</feature>
<dbReference type="Gene3D" id="3.30.230.10">
    <property type="match status" value="1"/>
</dbReference>
<dbReference type="EMBL" id="CP000360">
    <property type="protein sequence ID" value="ABF43541.1"/>
    <property type="molecule type" value="Genomic_DNA"/>
</dbReference>
<dbReference type="SUPFAM" id="SSF54211">
    <property type="entry name" value="Ribosomal protein S5 domain 2-like"/>
    <property type="match status" value="1"/>
</dbReference>
<keyword evidence="6 9" id="KW-0418">Kinase</keyword>
<dbReference type="OrthoDB" id="9809438at2"/>
<dbReference type="UniPathway" id="UPA00056">
    <property type="reaction ID" value="UER00094"/>
</dbReference>
<evidence type="ECO:0000259" key="11">
    <source>
        <dbReference type="Pfam" id="PF08544"/>
    </source>
</evidence>
<dbReference type="InterPro" id="IPR006204">
    <property type="entry name" value="GHMP_kinase_N_dom"/>
</dbReference>
<evidence type="ECO:0000256" key="5">
    <source>
        <dbReference type="ARBA" id="ARBA00022741"/>
    </source>
</evidence>
<dbReference type="GO" id="GO:0005524">
    <property type="term" value="F:ATP binding"/>
    <property type="evidence" value="ECO:0007669"/>
    <property type="project" value="UniProtKB-UniRule"/>
</dbReference>
<name>Q1IHV9_KORVE</name>
<reference evidence="12 13" key="1">
    <citation type="journal article" date="2009" name="Appl. Environ. Microbiol.">
        <title>Three genomes from the phylum Acidobacteria provide insight into the lifestyles of these microorganisms in soils.</title>
        <authorList>
            <person name="Ward N.L."/>
            <person name="Challacombe J.F."/>
            <person name="Janssen P.H."/>
            <person name="Henrissat B."/>
            <person name="Coutinho P.M."/>
            <person name="Wu M."/>
            <person name="Xie G."/>
            <person name="Haft D.H."/>
            <person name="Sait M."/>
            <person name="Badger J."/>
            <person name="Barabote R.D."/>
            <person name="Bradley B."/>
            <person name="Brettin T.S."/>
            <person name="Brinkac L.M."/>
            <person name="Bruce D."/>
            <person name="Creasy T."/>
            <person name="Daugherty S.C."/>
            <person name="Davidsen T.M."/>
            <person name="DeBoy R.T."/>
            <person name="Detter J.C."/>
            <person name="Dodson R.J."/>
            <person name="Durkin A.S."/>
            <person name="Ganapathy A."/>
            <person name="Gwinn-Giglio M."/>
            <person name="Han C.S."/>
            <person name="Khouri H."/>
            <person name="Kiss H."/>
            <person name="Kothari S.P."/>
            <person name="Madupu R."/>
            <person name="Nelson K.E."/>
            <person name="Nelson W.C."/>
            <person name="Paulsen I."/>
            <person name="Penn K."/>
            <person name="Ren Q."/>
            <person name="Rosovitz M.J."/>
            <person name="Selengut J.D."/>
            <person name="Shrivastava S."/>
            <person name="Sullivan S.A."/>
            <person name="Tapia R."/>
            <person name="Thompson L.S."/>
            <person name="Watkins K.L."/>
            <person name="Yang Q."/>
            <person name="Yu C."/>
            <person name="Zafar N."/>
            <person name="Zhou L."/>
            <person name="Kuske C.R."/>
        </authorList>
    </citation>
    <scope>NUCLEOTIDE SEQUENCE [LARGE SCALE GENOMIC DNA]</scope>
    <source>
        <strain evidence="12 13">Ellin345</strain>
    </source>
</reference>
<protein>
    <recommendedName>
        <fullName evidence="3 9">4-diphosphocytidyl-2-C-methyl-D-erythritol kinase</fullName>
        <shortName evidence="9">CMK</shortName>
        <ecNumber evidence="2 9">2.7.1.148</ecNumber>
    </recommendedName>
    <alternativeName>
        <fullName evidence="8 9">4-(cytidine-5'-diphospho)-2-C-methyl-D-erythritol kinase</fullName>
    </alternativeName>
</protein>
<accession>Q1IHV9</accession>
<dbReference type="GO" id="GO:0016114">
    <property type="term" value="P:terpenoid biosynthetic process"/>
    <property type="evidence" value="ECO:0007669"/>
    <property type="project" value="UniProtKB-UniRule"/>
</dbReference>
<dbReference type="HOGENOM" id="CLU_053057_1_1_0"/>
<sequence>MSTFVRSYAKINLGLRIGPRRADGFHDLRTMYTTIALHELVSVEVEDGDGIEIRCDDPRVPCDSTNTCHKAAALVLEALGLRSKVLISIEKRLPVQGGLGAASGNAIATIFGLERMLGKELSAKERAEIAEKIGSDLNLFLYGGLTLGTGRGEEVWPLPDLPSLPLVIVTPEVGVSTPVAFKAWDSLTHPEGSVTINEFNHLVYEWLSASGVPALSGDRAETLLLDLVRTGISNDFERVVFPEIPVLREVKCALEREGALYASLSGSGSTLYGLFRSSAEASTAAERLNSSGLKATATQTLPREQYWREMFQ</sequence>